<feature type="region of interest" description="Disordered" evidence="1">
    <location>
        <begin position="1"/>
        <end position="34"/>
    </location>
</feature>
<protein>
    <submittedName>
        <fullName evidence="2">Uncharacterized protein</fullName>
    </submittedName>
</protein>
<name>A0A2G2X1P7_CAPBA</name>
<feature type="compositionally biased region" description="Low complexity" evidence="1">
    <location>
        <begin position="21"/>
        <end position="30"/>
    </location>
</feature>
<gene>
    <name evidence="2" type="ORF">CQW23_11173</name>
</gene>
<dbReference type="AlphaFoldDB" id="A0A2G2X1P7"/>
<evidence type="ECO:0000313" key="3">
    <source>
        <dbReference type="Proteomes" id="UP000224567"/>
    </source>
</evidence>
<dbReference type="GO" id="GO:0016973">
    <property type="term" value="P:poly(A)+ mRNA export from nucleus"/>
    <property type="evidence" value="ECO:0007669"/>
    <property type="project" value="TreeGrafter"/>
</dbReference>
<dbReference type="PANTHER" id="PTHR33416">
    <property type="entry name" value="NUCLEAR PORE COMPLEX PROTEIN NUP1"/>
    <property type="match status" value="1"/>
</dbReference>
<evidence type="ECO:0000313" key="2">
    <source>
        <dbReference type="EMBL" id="PHT51426.1"/>
    </source>
</evidence>
<accession>A0A2G2X1P7</accession>
<keyword evidence="3" id="KW-1185">Reference proteome</keyword>
<reference evidence="3" key="2">
    <citation type="journal article" date="2017" name="J. Anim. Genet.">
        <title>Multiple reference genome sequences of hot pepper reveal the massive evolution of plant disease resistance genes by retroduplication.</title>
        <authorList>
            <person name="Kim S."/>
            <person name="Park J."/>
            <person name="Yeom S.-I."/>
            <person name="Kim Y.-M."/>
            <person name="Seo E."/>
            <person name="Kim K.-T."/>
            <person name="Kim M.-S."/>
            <person name="Lee J.M."/>
            <person name="Cheong K."/>
            <person name="Shin H.-S."/>
            <person name="Kim S.-B."/>
            <person name="Han K."/>
            <person name="Lee J."/>
            <person name="Park M."/>
            <person name="Lee H.-A."/>
            <person name="Lee H.-Y."/>
            <person name="Lee Y."/>
            <person name="Oh S."/>
            <person name="Lee J.H."/>
            <person name="Choi E."/>
            <person name="Choi E."/>
            <person name="Lee S.E."/>
            <person name="Jeon J."/>
            <person name="Kim H."/>
            <person name="Choi G."/>
            <person name="Song H."/>
            <person name="Lee J."/>
            <person name="Lee S.-C."/>
            <person name="Kwon J.-K."/>
            <person name="Lee H.-Y."/>
            <person name="Koo N."/>
            <person name="Hong Y."/>
            <person name="Kim R.W."/>
            <person name="Kang W.-H."/>
            <person name="Huh J.H."/>
            <person name="Kang B.-C."/>
            <person name="Yang T.-J."/>
            <person name="Lee Y.-H."/>
            <person name="Bennetzen J.L."/>
            <person name="Choi D."/>
        </authorList>
    </citation>
    <scope>NUCLEOTIDE SEQUENCE [LARGE SCALE GENOMIC DNA]</scope>
    <source>
        <strain evidence="3">cv. PBC81</strain>
    </source>
</reference>
<dbReference type="GO" id="GO:0071763">
    <property type="term" value="P:nuclear membrane organization"/>
    <property type="evidence" value="ECO:0007669"/>
    <property type="project" value="TreeGrafter"/>
</dbReference>
<dbReference type="Proteomes" id="UP000224567">
    <property type="component" value="Unassembled WGS sequence"/>
</dbReference>
<dbReference type="STRING" id="33114.A0A2G2X1P7"/>
<reference evidence="2 3" key="1">
    <citation type="journal article" date="2017" name="Genome Biol.">
        <title>New reference genome sequences of hot pepper reveal the massive evolution of plant disease-resistance genes by retroduplication.</title>
        <authorList>
            <person name="Kim S."/>
            <person name="Park J."/>
            <person name="Yeom S.I."/>
            <person name="Kim Y.M."/>
            <person name="Seo E."/>
            <person name="Kim K.T."/>
            <person name="Kim M.S."/>
            <person name="Lee J.M."/>
            <person name="Cheong K."/>
            <person name="Shin H.S."/>
            <person name="Kim S.B."/>
            <person name="Han K."/>
            <person name="Lee J."/>
            <person name="Park M."/>
            <person name="Lee H.A."/>
            <person name="Lee H.Y."/>
            <person name="Lee Y."/>
            <person name="Oh S."/>
            <person name="Lee J.H."/>
            <person name="Choi E."/>
            <person name="Choi E."/>
            <person name="Lee S.E."/>
            <person name="Jeon J."/>
            <person name="Kim H."/>
            <person name="Choi G."/>
            <person name="Song H."/>
            <person name="Lee J."/>
            <person name="Lee S.C."/>
            <person name="Kwon J.K."/>
            <person name="Lee H.Y."/>
            <person name="Koo N."/>
            <person name="Hong Y."/>
            <person name="Kim R.W."/>
            <person name="Kang W.H."/>
            <person name="Huh J.H."/>
            <person name="Kang B.C."/>
            <person name="Yang T.J."/>
            <person name="Lee Y.H."/>
            <person name="Bennetzen J.L."/>
            <person name="Choi D."/>
        </authorList>
    </citation>
    <scope>NUCLEOTIDE SEQUENCE [LARGE SCALE GENOMIC DNA]</scope>
    <source>
        <strain evidence="3">cv. PBC81</strain>
    </source>
</reference>
<sequence length="201" mass="21338">MDMEDSMTEDSVHASSPAVAFSQPSVSPSPGGFGFGSTPYQFQFGSQQNTVAQNPSPFAASGSFGGGGSFSLGSNDPEKSVQYTFVLDYDVLKVVPKRNAASPAGLAKAYMGTRPSKASPSILSLQSQVARDTPLLKNAAYSQNLRITSVTANTAGVVGVRANGFTTPRLLKLVQYTKPLKLIRPPLPASWNSMIFLRIRD</sequence>
<evidence type="ECO:0000256" key="1">
    <source>
        <dbReference type="SAM" id="MobiDB-lite"/>
    </source>
</evidence>
<comment type="caution">
    <text evidence="2">The sequence shown here is derived from an EMBL/GenBank/DDBJ whole genome shotgun (WGS) entry which is preliminary data.</text>
</comment>
<proteinExistence type="predicted"/>
<dbReference type="PANTHER" id="PTHR33416:SF20">
    <property type="entry name" value="NUCLEAR PORE COMPLEX PROTEIN NUP1"/>
    <property type="match status" value="1"/>
</dbReference>
<dbReference type="OrthoDB" id="653468at2759"/>
<organism evidence="2 3">
    <name type="scientific">Capsicum baccatum</name>
    <name type="common">Peruvian pepper</name>
    <dbReference type="NCBI Taxonomy" id="33114"/>
    <lineage>
        <taxon>Eukaryota</taxon>
        <taxon>Viridiplantae</taxon>
        <taxon>Streptophyta</taxon>
        <taxon>Embryophyta</taxon>
        <taxon>Tracheophyta</taxon>
        <taxon>Spermatophyta</taxon>
        <taxon>Magnoliopsida</taxon>
        <taxon>eudicotyledons</taxon>
        <taxon>Gunneridae</taxon>
        <taxon>Pentapetalae</taxon>
        <taxon>asterids</taxon>
        <taxon>lamiids</taxon>
        <taxon>Solanales</taxon>
        <taxon>Solanaceae</taxon>
        <taxon>Solanoideae</taxon>
        <taxon>Capsiceae</taxon>
        <taxon>Capsicum</taxon>
    </lineage>
</organism>
<dbReference type="GO" id="GO:0005635">
    <property type="term" value="C:nuclear envelope"/>
    <property type="evidence" value="ECO:0007669"/>
    <property type="project" value="TreeGrafter"/>
</dbReference>
<dbReference type="EMBL" id="MLFT02000004">
    <property type="protein sequence ID" value="PHT51426.1"/>
    <property type="molecule type" value="Genomic_DNA"/>
</dbReference>